<sequence length="107" mass="12785">MSFTNDDKKAIKDILHETIMEDHKLFDDLLKNVKKFRESPEGRLAIVETKVDELKDDIDELRDDMKEFRKELKSDIKENRNLMIWMFGIMMTIYGGLIVFLISRFIK</sequence>
<comment type="caution">
    <text evidence="3">The sequence shown here is derived from an EMBL/GenBank/DDBJ whole genome shotgun (WGS) entry which is preliminary data.</text>
</comment>
<dbReference type="AlphaFoldDB" id="A0A1E3X5S6"/>
<evidence type="ECO:0000313" key="4">
    <source>
        <dbReference type="Proteomes" id="UP000094056"/>
    </source>
</evidence>
<dbReference type="EMBL" id="MAYW01000155">
    <property type="protein sequence ID" value="ODS30978.1"/>
    <property type="molecule type" value="Genomic_DNA"/>
</dbReference>
<keyword evidence="2" id="KW-0812">Transmembrane</keyword>
<accession>A0A1E3X5S6</accession>
<protein>
    <submittedName>
        <fullName evidence="3">Uncharacterized protein</fullName>
    </submittedName>
</protein>
<evidence type="ECO:0000313" key="3">
    <source>
        <dbReference type="EMBL" id="ODS30978.1"/>
    </source>
</evidence>
<evidence type="ECO:0000256" key="2">
    <source>
        <dbReference type="SAM" id="Phobius"/>
    </source>
</evidence>
<evidence type="ECO:0000256" key="1">
    <source>
        <dbReference type="SAM" id="Coils"/>
    </source>
</evidence>
<dbReference type="SUPFAM" id="SSF58100">
    <property type="entry name" value="Bacterial hemolysins"/>
    <property type="match status" value="1"/>
</dbReference>
<dbReference type="Proteomes" id="UP000094056">
    <property type="component" value="Unassembled WGS sequence"/>
</dbReference>
<feature type="coiled-coil region" evidence="1">
    <location>
        <begin position="44"/>
        <end position="78"/>
    </location>
</feature>
<keyword evidence="2" id="KW-1133">Transmembrane helix</keyword>
<feature type="transmembrane region" description="Helical" evidence="2">
    <location>
        <begin position="82"/>
        <end position="106"/>
    </location>
</feature>
<proteinExistence type="predicted"/>
<keyword evidence="1" id="KW-0175">Coiled coil</keyword>
<keyword evidence="2" id="KW-0472">Membrane</keyword>
<name>A0A1E3X5S6_9BACT</name>
<gene>
    <name evidence="3" type="ORF">SCARUB_03901</name>
</gene>
<reference evidence="3 4" key="1">
    <citation type="submission" date="2016-07" db="EMBL/GenBank/DDBJ databases">
        <title>Draft genome of Scalindua rubra, obtained from a brine-seawater interface in the Red Sea, sheds light on salt adaptation in anammox bacteria.</title>
        <authorList>
            <person name="Speth D.R."/>
            <person name="Lagkouvardos I."/>
            <person name="Wang Y."/>
            <person name="Qian P.-Y."/>
            <person name="Dutilh B.E."/>
            <person name="Jetten M.S."/>
        </authorList>
    </citation>
    <scope>NUCLEOTIDE SEQUENCE [LARGE SCALE GENOMIC DNA]</scope>
    <source>
        <strain evidence="3">BSI-1</strain>
    </source>
</reference>
<organism evidence="3 4">
    <name type="scientific">Candidatus Scalindua rubra</name>
    <dbReference type="NCBI Taxonomy" id="1872076"/>
    <lineage>
        <taxon>Bacteria</taxon>
        <taxon>Pseudomonadati</taxon>
        <taxon>Planctomycetota</taxon>
        <taxon>Candidatus Brocadiia</taxon>
        <taxon>Candidatus Brocadiales</taxon>
        <taxon>Candidatus Scalinduaceae</taxon>
        <taxon>Candidatus Scalindua</taxon>
    </lineage>
</organism>